<evidence type="ECO:0000256" key="5">
    <source>
        <dbReference type="PIRNR" id="PIRNR000477"/>
    </source>
</evidence>
<feature type="binding site" evidence="6">
    <location>
        <position position="240"/>
    </location>
    <ligand>
        <name>a purine D-ribonucleoside</name>
        <dbReference type="ChEBI" id="CHEBI:142355"/>
    </ligand>
</feature>
<comment type="pathway">
    <text evidence="1 5">Purine metabolism; purine nucleoside salvage.</text>
</comment>
<dbReference type="InterPro" id="IPR000845">
    <property type="entry name" value="Nucleoside_phosphorylase_d"/>
</dbReference>
<feature type="binding site" evidence="6">
    <location>
        <position position="198"/>
    </location>
    <ligand>
        <name>a purine D-ribonucleoside</name>
        <dbReference type="ChEBI" id="CHEBI:142355"/>
    </ligand>
</feature>
<evidence type="ECO:0000259" key="7">
    <source>
        <dbReference type="Pfam" id="PF01048"/>
    </source>
</evidence>
<feature type="binding site" evidence="6">
    <location>
        <position position="217"/>
    </location>
    <ligand>
        <name>phosphate</name>
        <dbReference type="ChEBI" id="CHEBI:43474"/>
    </ligand>
</feature>
<feature type="binding site" evidence="6">
    <location>
        <position position="35"/>
    </location>
    <ligand>
        <name>phosphate</name>
        <dbReference type="ChEBI" id="CHEBI:43474"/>
    </ligand>
</feature>
<dbReference type="EMBL" id="JAFREP010000013">
    <property type="protein sequence ID" value="MBO1319647.1"/>
    <property type="molecule type" value="Genomic_DNA"/>
</dbReference>
<dbReference type="GO" id="GO:0005737">
    <property type="term" value="C:cytoplasm"/>
    <property type="evidence" value="ECO:0007669"/>
    <property type="project" value="TreeGrafter"/>
</dbReference>
<dbReference type="GO" id="GO:0004731">
    <property type="term" value="F:purine-nucleoside phosphorylase activity"/>
    <property type="evidence" value="ECO:0007669"/>
    <property type="project" value="UniProtKB-EC"/>
</dbReference>
<keyword evidence="3 5" id="KW-0328">Glycosyltransferase</keyword>
<dbReference type="RefSeq" id="WP_207859553.1">
    <property type="nucleotide sequence ID" value="NZ_JAFREP010000013.1"/>
</dbReference>
<dbReference type="UniPathway" id="UPA00606"/>
<dbReference type="EC" id="2.4.2.1" evidence="5"/>
<evidence type="ECO:0000313" key="9">
    <source>
        <dbReference type="Proteomes" id="UP000664417"/>
    </source>
</evidence>
<sequence>MTNQSSVWAKALETKAFINEQLPDFKPSIAIVLGSGLGRFARRIDVVKTIPYSEIPHFKATSVEGHAGNLIFGNLAGRQVICQQGRYHFYEGHAIQDTIFPIRVMRTLGVETLVVTNAAGGIHLDYRKGDIMLIEDQINFQGTNPLMGANPPEFGPRFPDMTHAFDPEYRARMLTVADQLAIELKRGVYISVTGPSYETPAEIRMFRGWGADAVGMSTANEVIAANHCGIRVVGLSCISNEAAGITDEKLSHDDVGDVVEQMSERLENLVEAWVKGL</sequence>
<dbReference type="NCBIfam" id="NF006054">
    <property type="entry name" value="PRK08202.1"/>
    <property type="match status" value="1"/>
</dbReference>
<dbReference type="PANTHER" id="PTHR11904:SF9">
    <property type="entry name" value="PURINE NUCLEOSIDE PHOSPHORYLASE-RELATED"/>
    <property type="match status" value="1"/>
</dbReference>
<dbReference type="PANTHER" id="PTHR11904">
    <property type="entry name" value="METHYLTHIOADENOSINE/PURINE NUCLEOSIDE PHOSPHORYLASE"/>
    <property type="match status" value="1"/>
</dbReference>
<keyword evidence="4 5" id="KW-0808">Transferase</keyword>
<accession>A0A8J7Q8H1</accession>
<dbReference type="Pfam" id="PF01048">
    <property type="entry name" value="PNP_UDP_1"/>
    <property type="match status" value="1"/>
</dbReference>
<dbReference type="InterPro" id="IPR011270">
    <property type="entry name" value="Pur_Nuc_Pase_Ino/Guo-sp"/>
</dbReference>
<dbReference type="SUPFAM" id="SSF53167">
    <property type="entry name" value="Purine and uridine phosphorylases"/>
    <property type="match status" value="1"/>
</dbReference>
<dbReference type="NCBIfam" id="TIGR01700">
    <property type="entry name" value="PNPH"/>
    <property type="match status" value="1"/>
</dbReference>
<dbReference type="Gene3D" id="3.40.50.1580">
    <property type="entry name" value="Nucleoside phosphorylase domain"/>
    <property type="match status" value="1"/>
</dbReference>
<dbReference type="Proteomes" id="UP000664417">
    <property type="component" value="Unassembled WGS sequence"/>
</dbReference>
<organism evidence="8 9">
    <name type="scientific">Acanthopleuribacter pedis</name>
    <dbReference type="NCBI Taxonomy" id="442870"/>
    <lineage>
        <taxon>Bacteria</taxon>
        <taxon>Pseudomonadati</taxon>
        <taxon>Acidobacteriota</taxon>
        <taxon>Holophagae</taxon>
        <taxon>Acanthopleuribacterales</taxon>
        <taxon>Acanthopleuribacteraceae</taxon>
        <taxon>Acanthopleuribacter</taxon>
    </lineage>
</organism>
<dbReference type="InterPro" id="IPR035994">
    <property type="entry name" value="Nucleoside_phosphorylase_sf"/>
</dbReference>
<evidence type="ECO:0000256" key="1">
    <source>
        <dbReference type="ARBA" id="ARBA00005058"/>
    </source>
</evidence>
<comment type="function">
    <text evidence="5">The purine nucleoside phosphorylases catalyze the phosphorolytic breakdown of the N-glycosidic bond in the beta-(deoxy)ribonucleoside molecules, with the formation of the corresponding free purine bases and pentose-1-phosphate.</text>
</comment>
<dbReference type="NCBIfam" id="TIGR01697">
    <property type="entry name" value="PNPH-PUNA-XAPA"/>
    <property type="match status" value="1"/>
</dbReference>
<gene>
    <name evidence="8" type="ORF">J3U88_14325</name>
</gene>
<feature type="domain" description="Nucleoside phosphorylase" evidence="7">
    <location>
        <begin position="29"/>
        <end position="274"/>
    </location>
</feature>
<evidence type="ECO:0000313" key="8">
    <source>
        <dbReference type="EMBL" id="MBO1319647.1"/>
    </source>
</evidence>
<keyword evidence="9" id="KW-1185">Reference proteome</keyword>
<dbReference type="InterPro" id="IPR011268">
    <property type="entry name" value="Purine_phosphorylase"/>
</dbReference>
<evidence type="ECO:0000256" key="3">
    <source>
        <dbReference type="ARBA" id="ARBA00022676"/>
    </source>
</evidence>
<feature type="binding site" evidence="6">
    <location>
        <position position="66"/>
    </location>
    <ligand>
        <name>phosphate</name>
        <dbReference type="ChEBI" id="CHEBI:43474"/>
    </ligand>
</feature>
<name>A0A8J7Q8H1_9BACT</name>
<protein>
    <recommendedName>
        <fullName evidence="5">Purine nucleoside phosphorylase</fullName>
        <ecNumber evidence="5">2.4.2.1</ecNumber>
    </recommendedName>
    <alternativeName>
        <fullName evidence="5">Inosine-guanosine phosphorylase</fullName>
    </alternativeName>
</protein>
<dbReference type="CDD" id="cd09009">
    <property type="entry name" value="PNP-EcPNPII_like"/>
    <property type="match status" value="1"/>
</dbReference>
<feature type="binding site" evidence="6">
    <location>
        <begin position="86"/>
        <end position="88"/>
    </location>
    <ligand>
        <name>phosphate</name>
        <dbReference type="ChEBI" id="CHEBI:43474"/>
    </ligand>
</feature>
<evidence type="ECO:0000256" key="6">
    <source>
        <dbReference type="PIRSR" id="PIRSR000477-2"/>
    </source>
</evidence>
<dbReference type="GO" id="GO:0009116">
    <property type="term" value="P:nucleoside metabolic process"/>
    <property type="evidence" value="ECO:0007669"/>
    <property type="project" value="InterPro"/>
</dbReference>
<comment type="similarity">
    <text evidence="2 5">Belongs to the PNP/MTAP phosphorylase family.</text>
</comment>
<evidence type="ECO:0000256" key="4">
    <source>
        <dbReference type="ARBA" id="ARBA00022679"/>
    </source>
</evidence>
<reference evidence="8" key="1">
    <citation type="submission" date="2021-03" db="EMBL/GenBank/DDBJ databases">
        <authorList>
            <person name="Wang G."/>
        </authorList>
    </citation>
    <scope>NUCLEOTIDE SEQUENCE</scope>
    <source>
        <strain evidence="8">KCTC 12899</strain>
    </source>
</reference>
<proteinExistence type="inferred from homology"/>
<dbReference type="PIRSF" id="PIRSF000477">
    <property type="entry name" value="PurNPase"/>
    <property type="match status" value="1"/>
</dbReference>
<evidence type="ECO:0000256" key="2">
    <source>
        <dbReference type="ARBA" id="ARBA00006751"/>
    </source>
</evidence>
<feature type="binding site" evidence="6">
    <location>
        <position position="118"/>
    </location>
    <ligand>
        <name>phosphate</name>
        <dbReference type="ChEBI" id="CHEBI:43474"/>
    </ligand>
</feature>
<dbReference type="AlphaFoldDB" id="A0A8J7Q8H1"/>
<comment type="caution">
    <text evidence="8">The sequence shown here is derived from an EMBL/GenBank/DDBJ whole genome shotgun (WGS) entry which is preliminary data.</text>
</comment>